<accession>A0A8S5LF63</accession>
<evidence type="ECO:0000313" key="1">
    <source>
        <dbReference type="EMBL" id="DAD68546.1"/>
    </source>
</evidence>
<organism evidence="1">
    <name type="scientific">Siphoviridae sp. ct3CA7</name>
    <dbReference type="NCBI Taxonomy" id="2823561"/>
    <lineage>
        <taxon>Viruses</taxon>
        <taxon>Duplodnaviria</taxon>
        <taxon>Heunggongvirae</taxon>
        <taxon>Uroviricota</taxon>
        <taxon>Caudoviricetes</taxon>
    </lineage>
</organism>
<protein>
    <submittedName>
        <fullName evidence="1">Uncharacterized protein</fullName>
    </submittedName>
</protein>
<proteinExistence type="predicted"/>
<name>A0A8S5LF63_9CAUD</name>
<reference evidence="1" key="1">
    <citation type="journal article" date="2021" name="Proc. Natl. Acad. Sci. U.S.A.">
        <title>A Catalog of Tens of Thousands of Viruses from Human Metagenomes Reveals Hidden Associations with Chronic Diseases.</title>
        <authorList>
            <person name="Tisza M.J."/>
            <person name="Buck C.B."/>
        </authorList>
    </citation>
    <scope>NUCLEOTIDE SEQUENCE</scope>
    <source>
        <strain evidence="1">Ct3CA7</strain>
    </source>
</reference>
<sequence length="129" mass="13045">MAVFEHGPISFAVAKPVSKRRLVKLGETGVEHAGASDDVFGATATAGIPKDTRNGVNNAVIGPESTVAVYTAPAAVKLEFTGEASTFKVGAKVSAADDGKVAATGSKQVGVVVRPPVGKFVTVRLTVPA</sequence>
<dbReference type="EMBL" id="BK014704">
    <property type="protein sequence ID" value="DAD68546.1"/>
    <property type="molecule type" value="Genomic_DNA"/>
</dbReference>